<dbReference type="Proteomes" id="UP000199693">
    <property type="component" value="Unassembled WGS sequence"/>
</dbReference>
<evidence type="ECO:0000313" key="3">
    <source>
        <dbReference type="EMBL" id="SNS51179.1"/>
    </source>
</evidence>
<organism evidence="2 5">
    <name type="scientific">Pseudomonas delhiensis</name>
    <dbReference type="NCBI Taxonomy" id="366289"/>
    <lineage>
        <taxon>Bacteria</taxon>
        <taxon>Pseudomonadati</taxon>
        <taxon>Pseudomonadota</taxon>
        <taxon>Gammaproteobacteria</taxon>
        <taxon>Pseudomonadales</taxon>
        <taxon>Pseudomonadaceae</taxon>
        <taxon>Pseudomonas</taxon>
    </lineage>
</organism>
<evidence type="ECO:0000313" key="2">
    <source>
        <dbReference type="EMBL" id="SDI15539.1"/>
    </source>
</evidence>
<dbReference type="RefSeq" id="WP_089390059.1">
    <property type="nucleotide sequence ID" value="NZ_FNEC01000002.1"/>
</dbReference>
<keyword evidence="1" id="KW-1277">Toxin-antitoxin system</keyword>
<accession>A0A239F2R3</accession>
<dbReference type="Pfam" id="PF05016">
    <property type="entry name" value="ParE_toxin"/>
    <property type="match status" value="1"/>
</dbReference>
<sequence>MSATRFRLPLDAQTDLIDILRFTQVKFGEDVRRRYQGLLRAAFVSLSAESERAGSIAREQLETGLRSLHLLYCRSEAPNGRVDRPRHVVFYRLGNDQVIEIVRILHDAMEVERHLQKVPAG</sequence>
<evidence type="ECO:0000313" key="4">
    <source>
        <dbReference type="Proteomes" id="UP000198309"/>
    </source>
</evidence>
<reference evidence="3 4" key="2">
    <citation type="submission" date="2017-06" db="EMBL/GenBank/DDBJ databases">
        <authorList>
            <person name="Varghese N."/>
            <person name="Submissions S."/>
        </authorList>
    </citation>
    <scope>NUCLEOTIDE SEQUENCE [LARGE SCALE GENOMIC DNA]</scope>
    <source>
        <strain evidence="3 4">RLD-1</strain>
    </source>
</reference>
<dbReference type="Proteomes" id="UP000198309">
    <property type="component" value="Unassembled WGS sequence"/>
</dbReference>
<dbReference type="InterPro" id="IPR035093">
    <property type="entry name" value="RelE/ParE_toxin_dom_sf"/>
</dbReference>
<name>A0A239F2R3_9PSED</name>
<dbReference type="EMBL" id="FNEC01000002">
    <property type="protein sequence ID" value="SDI15539.1"/>
    <property type="molecule type" value="Genomic_DNA"/>
</dbReference>
<dbReference type="AlphaFoldDB" id="A0A239F2R3"/>
<reference evidence="2 5" key="1">
    <citation type="submission" date="2016-10" db="EMBL/GenBank/DDBJ databases">
        <authorList>
            <person name="de Groot N.N."/>
        </authorList>
    </citation>
    <scope>NUCLEOTIDE SEQUENCE [LARGE SCALE GENOMIC DNA]</scope>
    <source>
        <strain evidence="2 5">CCM 7361</strain>
    </source>
</reference>
<evidence type="ECO:0000256" key="1">
    <source>
        <dbReference type="ARBA" id="ARBA00022649"/>
    </source>
</evidence>
<evidence type="ECO:0000313" key="5">
    <source>
        <dbReference type="Proteomes" id="UP000199693"/>
    </source>
</evidence>
<keyword evidence="4" id="KW-1185">Reference proteome</keyword>
<gene>
    <name evidence="2" type="ORF">SAMN05216189_1002254</name>
    <name evidence="3" type="ORF">SAMN06295949_1034</name>
</gene>
<dbReference type="Gene3D" id="3.30.2310.20">
    <property type="entry name" value="RelE-like"/>
    <property type="match status" value="1"/>
</dbReference>
<proteinExistence type="predicted"/>
<dbReference type="EMBL" id="FZPC01000003">
    <property type="protein sequence ID" value="SNS51179.1"/>
    <property type="molecule type" value="Genomic_DNA"/>
</dbReference>
<protein>
    <submittedName>
        <fullName evidence="2">Toxin ParE1/3/4</fullName>
    </submittedName>
</protein>
<dbReference type="InterPro" id="IPR007712">
    <property type="entry name" value="RelE/ParE_toxin"/>
</dbReference>